<evidence type="ECO:0000256" key="16">
    <source>
        <dbReference type="ARBA" id="ARBA00023211"/>
    </source>
</evidence>
<feature type="transmembrane region" description="Helical" evidence="19">
    <location>
        <begin position="64"/>
        <end position="81"/>
    </location>
</feature>
<evidence type="ECO:0000256" key="6">
    <source>
        <dbReference type="ARBA" id="ARBA00015623"/>
    </source>
</evidence>
<dbReference type="KEGG" id="rml:FF011L_37910"/>
<evidence type="ECO:0000256" key="15">
    <source>
        <dbReference type="ARBA" id="ARBA00023209"/>
    </source>
</evidence>
<dbReference type="GO" id="GO:0005886">
    <property type="term" value="C:plasma membrane"/>
    <property type="evidence" value="ECO:0007669"/>
    <property type="project" value="UniProtKB-SubCell"/>
</dbReference>
<evidence type="ECO:0000256" key="9">
    <source>
        <dbReference type="ARBA" id="ARBA00022519"/>
    </source>
</evidence>
<reference evidence="20 21" key="1">
    <citation type="submission" date="2019-02" db="EMBL/GenBank/DDBJ databases">
        <title>Deep-cultivation of Planctomycetes and their phenomic and genomic characterization uncovers novel biology.</title>
        <authorList>
            <person name="Wiegand S."/>
            <person name="Jogler M."/>
            <person name="Boedeker C."/>
            <person name="Pinto D."/>
            <person name="Vollmers J."/>
            <person name="Rivas-Marin E."/>
            <person name="Kohn T."/>
            <person name="Peeters S.H."/>
            <person name="Heuer A."/>
            <person name="Rast P."/>
            <person name="Oberbeckmann S."/>
            <person name="Bunk B."/>
            <person name="Jeske O."/>
            <person name="Meyerdierks A."/>
            <person name="Storesund J.E."/>
            <person name="Kallscheuer N."/>
            <person name="Luecker S."/>
            <person name="Lage O.M."/>
            <person name="Pohl T."/>
            <person name="Merkel B.J."/>
            <person name="Hornburger P."/>
            <person name="Mueller R.-W."/>
            <person name="Bruemmer F."/>
            <person name="Labrenz M."/>
            <person name="Spormann A.M."/>
            <person name="Op den Camp H."/>
            <person name="Overmann J."/>
            <person name="Amann R."/>
            <person name="Jetten M.S.M."/>
            <person name="Mascher T."/>
            <person name="Medema M.H."/>
            <person name="Devos D.P."/>
            <person name="Kaster A.-K."/>
            <person name="Ovreas L."/>
            <person name="Rohde M."/>
            <person name="Galperin M.Y."/>
            <person name="Jogler C."/>
        </authorList>
    </citation>
    <scope>NUCLEOTIDE SEQUENCE [LARGE SCALE GENOMIC DNA]</scope>
    <source>
        <strain evidence="20 21">FF011L</strain>
    </source>
</reference>
<comment type="similarity">
    <text evidence="4">Belongs to the CDP-alcohol phosphatidyltransferase class-I family.</text>
</comment>
<feature type="transmembrane region" description="Helical" evidence="19">
    <location>
        <begin position="31"/>
        <end position="52"/>
    </location>
</feature>
<evidence type="ECO:0000313" key="20">
    <source>
        <dbReference type="EMBL" id="QDS95007.1"/>
    </source>
</evidence>
<evidence type="ECO:0000256" key="1">
    <source>
        <dbReference type="ARBA" id="ARBA00000958"/>
    </source>
</evidence>
<comment type="catalytic activity">
    <reaction evidence="1">
        <text>a CDP-1,2-diacyl-sn-glycerol + choline = a 1,2-diacyl-sn-glycero-3-phosphocholine + CMP + H(+)</text>
        <dbReference type="Rhea" id="RHEA:14597"/>
        <dbReference type="ChEBI" id="CHEBI:15354"/>
        <dbReference type="ChEBI" id="CHEBI:15378"/>
        <dbReference type="ChEBI" id="CHEBI:57643"/>
        <dbReference type="ChEBI" id="CHEBI:58332"/>
        <dbReference type="ChEBI" id="CHEBI:60377"/>
        <dbReference type="EC" id="2.7.8.24"/>
    </reaction>
</comment>
<feature type="transmembrane region" description="Helical" evidence="19">
    <location>
        <begin position="153"/>
        <end position="172"/>
    </location>
</feature>
<dbReference type="GO" id="GO:0050520">
    <property type="term" value="F:phosphatidylcholine synthase activity"/>
    <property type="evidence" value="ECO:0007669"/>
    <property type="project" value="UniProtKB-EC"/>
</dbReference>
<keyword evidence="21" id="KW-1185">Reference proteome</keyword>
<dbReference type="EC" id="2.7.8.24" evidence="5"/>
<accession>A0A517MJP5</accession>
<evidence type="ECO:0000256" key="7">
    <source>
        <dbReference type="ARBA" id="ARBA00022475"/>
    </source>
</evidence>
<dbReference type="Gene3D" id="1.20.120.1760">
    <property type="match status" value="1"/>
</dbReference>
<evidence type="ECO:0000256" key="12">
    <source>
        <dbReference type="ARBA" id="ARBA00022989"/>
    </source>
</evidence>
<feature type="transmembrane region" description="Helical" evidence="19">
    <location>
        <begin position="233"/>
        <end position="252"/>
    </location>
</feature>
<evidence type="ECO:0000256" key="18">
    <source>
        <dbReference type="ARBA" id="ARBA00033321"/>
    </source>
</evidence>
<keyword evidence="14 19" id="KW-0472">Membrane</keyword>
<comment type="subcellular location">
    <subcellularLocation>
        <location evidence="3">Cell inner membrane</location>
        <topology evidence="3">Multi-pass membrane protein</topology>
    </subcellularLocation>
</comment>
<keyword evidence="15" id="KW-0594">Phospholipid biosynthesis</keyword>
<evidence type="ECO:0000256" key="2">
    <source>
        <dbReference type="ARBA" id="ARBA00001936"/>
    </source>
</evidence>
<feature type="transmembrane region" description="Helical" evidence="19">
    <location>
        <begin position="125"/>
        <end position="141"/>
    </location>
</feature>
<evidence type="ECO:0000256" key="4">
    <source>
        <dbReference type="ARBA" id="ARBA00010441"/>
    </source>
</evidence>
<dbReference type="InterPro" id="IPR043130">
    <property type="entry name" value="CDP-OH_PTrfase_TM_dom"/>
</dbReference>
<organism evidence="20 21">
    <name type="scientific">Roseimaritima multifibrata</name>
    <dbReference type="NCBI Taxonomy" id="1930274"/>
    <lineage>
        <taxon>Bacteria</taxon>
        <taxon>Pseudomonadati</taxon>
        <taxon>Planctomycetota</taxon>
        <taxon>Planctomycetia</taxon>
        <taxon>Pirellulales</taxon>
        <taxon>Pirellulaceae</taxon>
        <taxon>Roseimaritima</taxon>
    </lineage>
</organism>
<feature type="transmembrane region" description="Helical" evidence="19">
    <location>
        <begin position="211"/>
        <end position="227"/>
    </location>
</feature>
<dbReference type="InterPro" id="IPR026027">
    <property type="entry name" value="PcS"/>
</dbReference>
<keyword evidence="11 19" id="KW-0812">Transmembrane</keyword>
<evidence type="ECO:0000256" key="19">
    <source>
        <dbReference type="SAM" id="Phobius"/>
    </source>
</evidence>
<feature type="transmembrane region" description="Helical" evidence="19">
    <location>
        <begin position="178"/>
        <end position="199"/>
    </location>
</feature>
<name>A0A517MJP5_9BACT</name>
<evidence type="ECO:0000256" key="14">
    <source>
        <dbReference type="ARBA" id="ARBA00023136"/>
    </source>
</evidence>
<keyword evidence="7" id="KW-1003">Cell membrane</keyword>
<comment type="cofactor">
    <cofactor evidence="2">
        <name>Mn(2+)</name>
        <dbReference type="ChEBI" id="CHEBI:29035"/>
    </cofactor>
</comment>
<keyword evidence="16" id="KW-0464">Manganese</keyword>
<evidence type="ECO:0000256" key="11">
    <source>
        <dbReference type="ARBA" id="ARBA00022692"/>
    </source>
</evidence>
<dbReference type="AlphaFoldDB" id="A0A517MJP5"/>
<keyword evidence="10 20" id="KW-0808">Transferase</keyword>
<evidence type="ECO:0000256" key="10">
    <source>
        <dbReference type="ARBA" id="ARBA00022679"/>
    </source>
</evidence>
<gene>
    <name evidence="20" type="primary">pcs</name>
    <name evidence="20" type="ORF">FF011L_37910</name>
</gene>
<keyword evidence="9" id="KW-0997">Cell inner membrane</keyword>
<evidence type="ECO:0000256" key="8">
    <source>
        <dbReference type="ARBA" id="ARBA00022516"/>
    </source>
</evidence>
<evidence type="ECO:0000256" key="13">
    <source>
        <dbReference type="ARBA" id="ARBA00023098"/>
    </source>
</evidence>
<dbReference type="GO" id="GO:0008654">
    <property type="term" value="P:phospholipid biosynthetic process"/>
    <property type="evidence" value="ECO:0007669"/>
    <property type="project" value="UniProtKB-KW"/>
</dbReference>
<feature type="transmembrane region" description="Helical" evidence="19">
    <location>
        <begin position="102"/>
        <end position="119"/>
    </location>
</feature>
<keyword evidence="8" id="KW-0444">Lipid biosynthesis</keyword>
<dbReference type="EMBL" id="CP036262">
    <property type="protein sequence ID" value="QDS95007.1"/>
    <property type="molecule type" value="Genomic_DNA"/>
</dbReference>
<dbReference type="Proteomes" id="UP000320672">
    <property type="component" value="Chromosome"/>
</dbReference>
<evidence type="ECO:0000256" key="5">
    <source>
        <dbReference type="ARBA" id="ARBA00013195"/>
    </source>
</evidence>
<sequence length="264" mass="29861">MQPLLHRMGNGESTEPLRRSFKTLKMTYKRIAAYAVHCLTVSGIVPAALAVMEIASPTCDPRTVFLWLLLATVIDAVDGPLARRFHVKHFAPNIDGRTIDDLLDYLTFAFIPLLLIWRMEWLPSGFGWTVMFAMGASLFGFSHKEAKDEANGFFRGFPSYWNAFALYAGVFTAMASPWLTAIAMWGLTVLTVAPVWMIYPNLAPRKWKPSIMIGAILWAVTMLAILWDYPHPLVWLLAMSLAYPLFYAILSWQLRLRIAGKRST</sequence>
<evidence type="ECO:0000313" key="21">
    <source>
        <dbReference type="Proteomes" id="UP000320672"/>
    </source>
</evidence>
<evidence type="ECO:0000256" key="3">
    <source>
        <dbReference type="ARBA" id="ARBA00004429"/>
    </source>
</evidence>
<protein>
    <recommendedName>
        <fullName evidence="6">Phosphatidylcholine synthase</fullName>
        <ecNumber evidence="5">2.7.8.24</ecNumber>
    </recommendedName>
    <alternativeName>
        <fullName evidence="18">CDP-diglyceride-choline O-phosphatidyltransferase</fullName>
    </alternativeName>
</protein>
<evidence type="ECO:0000256" key="17">
    <source>
        <dbReference type="ARBA" id="ARBA00023264"/>
    </source>
</evidence>
<keyword evidence="13" id="KW-0443">Lipid metabolism</keyword>
<dbReference type="PIRSF" id="PIRSF000851">
    <property type="entry name" value="PcS"/>
    <property type="match status" value="1"/>
</dbReference>
<keyword evidence="12 19" id="KW-1133">Transmembrane helix</keyword>
<proteinExistence type="inferred from homology"/>
<keyword evidence="17" id="KW-1208">Phospholipid metabolism</keyword>